<evidence type="ECO:0000313" key="2">
    <source>
        <dbReference type="Proteomes" id="UP001487740"/>
    </source>
</evidence>
<evidence type="ECO:0000313" key="1">
    <source>
        <dbReference type="EMBL" id="KAK8406977.1"/>
    </source>
</evidence>
<accession>A0AAW0V3T1</accession>
<dbReference type="Proteomes" id="UP001487740">
    <property type="component" value="Unassembled WGS sequence"/>
</dbReference>
<protein>
    <submittedName>
        <fullName evidence="1">Uncharacterized protein</fullName>
    </submittedName>
</protein>
<reference evidence="1 2" key="1">
    <citation type="submission" date="2023-03" db="EMBL/GenBank/DDBJ databases">
        <title>High-quality genome of Scylla paramamosain provides insights in environmental adaptation.</title>
        <authorList>
            <person name="Zhang L."/>
        </authorList>
    </citation>
    <scope>NUCLEOTIDE SEQUENCE [LARGE SCALE GENOMIC DNA]</scope>
    <source>
        <strain evidence="1">LZ_2023a</strain>
        <tissue evidence="1">Muscle</tissue>
    </source>
</reference>
<comment type="caution">
    <text evidence="1">The sequence shown here is derived from an EMBL/GenBank/DDBJ whole genome shotgun (WGS) entry which is preliminary data.</text>
</comment>
<dbReference type="EMBL" id="JARAKH010000002">
    <property type="protein sequence ID" value="KAK8406977.1"/>
    <property type="molecule type" value="Genomic_DNA"/>
</dbReference>
<gene>
    <name evidence="1" type="ORF">O3P69_007495</name>
</gene>
<sequence>MLQLWLRPFGNIILMDVIISGVSEQECLVTKEVICSQTSCILLTSALDTMKALQPSEFPHNSRVAIDAVLI</sequence>
<keyword evidence="2" id="KW-1185">Reference proteome</keyword>
<organism evidence="1 2">
    <name type="scientific">Scylla paramamosain</name>
    <name type="common">Mud crab</name>
    <dbReference type="NCBI Taxonomy" id="85552"/>
    <lineage>
        <taxon>Eukaryota</taxon>
        <taxon>Metazoa</taxon>
        <taxon>Ecdysozoa</taxon>
        <taxon>Arthropoda</taxon>
        <taxon>Crustacea</taxon>
        <taxon>Multicrustacea</taxon>
        <taxon>Malacostraca</taxon>
        <taxon>Eumalacostraca</taxon>
        <taxon>Eucarida</taxon>
        <taxon>Decapoda</taxon>
        <taxon>Pleocyemata</taxon>
        <taxon>Brachyura</taxon>
        <taxon>Eubrachyura</taxon>
        <taxon>Portunoidea</taxon>
        <taxon>Portunidae</taxon>
        <taxon>Portuninae</taxon>
        <taxon>Scylla</taxon>
    </lineage>
</organism>
<dbReference type="AlphaFoldDB" id="A0AAW0V3T1"/>
<proteinExistence type="predicted"/>
<name>A0AAW0V3T1_SCYPA</name>